<reference evidence="1 2" key="1">
    <citation type="submission" date="2020-08" db="EMBL/GenBank/DDBJ databases">
        <title>Genomic Encyclopedia of Type Strains, Phase IV (KMG-IV): sequencing the most valuable type-strain genomes for metagenomic binning, comparative biology and taxonomic classification.</title>
        <authorList>
            <person name="Goeker M."/>
        </authorList>
    </citation>
    <scope>NUCLEOTIDE SEQUENCE [LARGE SCALE GENOMIC DNA]</scope>
    <source>
        <strain evidence="1 2">DSM 102235</strain>
    </source>
</reference>
<comment type="caution">
    <text evidence="1">The sequence shown here is derived from an EMBL/GenBank/DDBJ whole genome shotgun (WGS) entry which is preliminary data.</text>
</comment>
<evidence type="ECO:0000313" key="1">
    <source>
        <dbReference type="EMBL" id="MBB3985381.1"/>
    </source>
</evidence>
<name>A0A7W6GRH6_9RHOB</name>
<protein>
    <submittedName>
        <fullName evidence="1">Uncharacterized protein</fullName>
    </submittedName>
</protein>
<keyword evidence="2" id="KW-1185">Reference proteome</keyword>
<sequence>MSRTSATRRKRLQTRLSATLPTTLLVSLDDLLALVRAILCRLWLFLSQRRNCSLKIFVWQDENSASRLGFGHQPKR</sequence>
<gene>
    <name evidence="1" type="ORF">GGQ68_001710</name>
</gene>
<accession>A0A7W6GRH6</accession>
<evidence type="ECO:0000313" key="2">
    <source>
        <dbReference type="Proteomes" id="UP000541426"/>
    </source>
</evidence>
<dbReference type="AlphaFoldDB" id="A0A7W6GRH6"/>
<organism evidence="1 2">
    <name type="scientific">Sagittula marina</name>
    <dbReference type="NCBI Taxonomy" id="943940"/>
    <lineage>
        <taxon>Bacteria</taxon>
        <taxon>Pseudomonadati</taxon>
        <taxon>Pseudomonadota</taxon>
        <taxon>Alphaproteobacteria</taxon>
        <taxon>Rhodobacterales</taxon>
        <taxon>Roseobacteraceae</taxon>
        <taxon>Sagittula</taxon>
    </lineage>
</organism>
<dbReference type="EMBL" id="JACIEJ010000003">
    <property type="protein sequence ID" value="MBB3985381.1"/>
    <property type="molecule type" value="Genomic_DNA"/>
</dbReference>
<proteinExistence type="predicted"/>
<dbReference type="Proteomes" id="UP000541426">
    <property type="component" value="Unassembled WGS sequence"/>
</dbReference>